<evidence type="ECO:0000313" key="17">
    <source>
        <dbReference type="EMBL" id="CAF3537147.1"/>
    </source>
</evidence>
<evidence type="ECO:0000256" key="6">
    <source>
        <dbReference type="ARBA" id="ARBA00017611"/>
    </source>
</evidence>
<evidence type="ECO:0000256" key="9">
    <source>
        <dbReference type="ARBA" id="ARBA00022824"/>
    </source>
</evidence>
<evidence type="ECO:0000256" key="4">
    <source>
        <dbReference type="ARBA" id="ARBA00004922"/>
    </source>
</evidence>
<keyword evidence="19" id="KW-1185">Reference proteome</keyword>
<keyword evidence="8" id="KW-0732">Signal</keyword>
<dbReference type="EMBL" id="CAJNOK010004512">
    <property type="protein sequence ID" value="CAF0940006.1"/>
    <property type="molecule type" value="Genomic_DNA"/>
</dbReference>
<evidence type="ECO:0000313" key="19">
    <source>
        <dbReference type="Proteomes" id="UP000663829"/>
    </source>
</evidence>
<evidence type="ECO:0000259" key="14">
    <source>
        <dbReference type="PROSITE" id="PS50801"/>
    </source>
</evidence>
<comment type="subunit">
    <text evidence="12">Component of the oligosaccharyltransferase (OST) complex.</text>
</comment>
<feature type="transmembrane region" description="Helical" evidence="12">
    <location>
        <begin position="115"/>
        <end position="135"/>
    </location>
</feature>
<comment type="pathway">
    <text evidence="4 12">Protein modification; protein glycosylation.</text>
</comment>
<feature type="transmembrane region" description="Helical" evidence="12">
    <location>
        <begin position="297"/>
        <end position="314"/>
    </location>
</feature>
<dbReference type="Proteomes" id="UP000681722">
    <property type="component" value="Unassembled WGS sequence"/>
</dbReference>
<feature type="transmembrane region" description="Helical" evidence="12">
    <location>
        <begin position="382"/>
        <end position="401"/>
    </location>
</feature>
<feature type="transmembrane region" description="Helical" evidence="12">
    <location>
        <begin position="477"/>
        <end position="508"/>
    </location>
</feature>
<dbReference type="Pfam" id="PF00916">
    <property type="entry name" value="Sulfate_transp"/>
    <property type="match status" value="1"/>
</dbReference>
<dbReference type="InterPro" id="IPR036513">
    <property type="entry name" value="STAS_dom_sf"/>
</dbReference>
<dbReference type="Proteomes" id="UP000663829">
    <property type="component" value="Unassembled WGS sequence"/>
</dbReference>
<evidence type="ECO:0000313" key="15">
    <source>
        <dbReference type="EMBL" id="CAF0756722.1"/>
    </source>
</evidence>
<dbReference type="GO" id="GO:0018279">
    <property type="term" value="P:protein N-linked glycosylation via asparagine"/>
    <property type="evidence" value="ECO:0007669"/>
    <property type="project" value="TreeGrafter"/>
</dbReference>
<comment type="function">
    <text evidence="1 12">Subunit of the oligosaccharyl transferase (OST) complex that catalyzes the initial transfer of a defined glycan (Glc(3)Man(9)GlcNAc(2) in eukaryotes) from the lipid carrier dolichol-pyrophosphate to an asparagine residue within an Asn-X-Ser/Thr consensus motif in nascent polypeptide chains, the first step in protein N-glycosylation. N-glycosylation occurs cotranslationally and the complex associates with the Sec61 complex at the channel-forming translocon complex that mediates protein translocation across the endoplasmic reticulum (ER). All subunits are required for a maximal enzyme activity.</text>
</comment>
<keyword evidence="10 12" id="KW-1133">Transmembrane helix</keyword>
<keyword evidence="9 12" id="KW-0256">Endoplasmic reticulum</keyword>
<evidence type="ECO:0000313" key="16">
    <source>
        <dbReference type="EMBL" id="CAF0940006.1"/>
    </source>
</evidence>
<dbReference type="CDD" id="cd07042">
    <property type="entry name" value="STAS_SulP_like_sulfate_transporter"/>
    <property type="match status" value="1"/>
</dbReference>
<evidence type="ECO:0000256" key="13">
    <source>
        <dbReference type="SAM" id="Coils"/>
    </source>
</evidence>
<keyword evidence="11 12" id="KW-0472">Membrane</keyword>
<keyword evidence="7 12" id="KW-0812">Transmembrane</keyword>
<proteinExistence type="inferred from homology"/>
<dbReference type="OrthoDB" id="288203at2759"/>
<comment type="similarity">
    <text evidence="5 12">Belongs to the OST1 family.</text>
</comment>
<evidence type="ECO:0000256" key="10">
    <source>
        <dbReference type="ARBA" id="ARBA00022989"/>
    </source>
</evidence>
<evidence type="ECO:0000256" key="7">
    <source>
        <dbReference type="ARBA" id="ARBA00022692"/>
    </source>
</evidence>
<dbReference type="PROSITE" id="PS50801">
    <property type="entry name" value="STAS"/>
    <property type="match status" value="1"/>
</dbReference>
<dbReference type="InterPro" id="IPR011547">
    <property type="entry name" value="SLC26A/SulP_dom"/>
</dbReference>
<protein>
    <recommendedName>
        <fullName evidence="6 12">Dolichyl-diphosphooligosaccharide--protein glycosyltransferase subunit 1</fullName>
    </recommendedName>
</protein>
<evidence type="ECO:0000256" key="3">
    <source>
        <dbReference type="ARBA" id="ARBA00004141"/>
    </source>
</evidence>
<comment type="caution">
    <text evidence="12">Lacks conserved residue(s) required for the propagation of feature annotation.</text>
</comment>
<feature type="domain" description="STAS" evidence="14">
    <location>
        <begin position="532"/>
        <end position="664"/>
    </location>
</feature>
<dbReference type="GO" id="GO:0008250">
    <property type="term" value="C:oligosaccharyltransferase complex"/>
    <property type="evidence" value="ECO:0007669"/>
    <property type="project" value="UniProtKB-UniRule"/>
</dbReference>
<feature type="transmembrane region" description="Helical" evidence="12">
    <location>
        <begin position="702"/>
        <end position="722"/>
    </location>
</feature>
<evidence type="ECO:0000256" key="2">
    <source>
        <dbReference type="ARBA" id="ARBA00004115"/>
    </source>
</evidence>
<evidence type="ECO:0000256" key="1">
    <source>
        <dbReference type="ARBA" id="ARBA00002791"/>
    </source>
</evidence>
<reference evidence="15" key="1">
    <citation type="submission" date="2021-02" db="EMBL/GenBank/DDBJ databases">
        <authorList>
            <person name="Nowell W R."/>
        </authorList>
    </citation>
    <scope>NUCLEOTIDE SEQUENCE</scope>
</reference>
<evidence type="ECO:0000313" key="18">
    <source>
        <dbReference type="EMBL" id="CAF3715295.1"/>
    </source>
</evidence>
<keyword evidence="13" id="KW-0175">Coiled coil</keyword>
<gene>
    <name evidence="15" type="ORF">GPM918_LOCUS1152</name>
    <name evidence="16" type="ORF">OVA965_LOCUS11587</name>
    <name evidence="17" type="ORF">SRO942_LOCUS1152</name>
    <name evidence="18" type="ORF">TMI583_LOCUS11592</name>
</gene>
<feature type="transmembrane region" description="Helical" evidence="12">
    <location>
        <begin position="197"/>
        <end position="219"/>
    </location>
</feature>
<evidence type="ECO:0000256" key="8">
    <source>
        <dbReference type="ARBA" id="ARBA00022729"/>
    </source>
</evidence>
<sequence length="1305" mass="149050">MINNDYLSNNLVDEQQHSLRSNGILLVERPIITQKSFNEVFIPTTYDDQTPVILFKRFKHSLRENCVPSVRCGKSYINTLFPFLSWIRRYERGWLPADILCGLTIAIMQIPQGMAYALLANLPAVLGAIAVVSLMTGNVIDRLSSVHHPIVANEIYKNNTLPILITNDPSYAITIGTTLALAVGIIQLILSICRLGFVTAFLSDAFISGYTTGTAVLVFTSQISDIFGLTIKRYVGPLNILYTYIDIFKNLKNANPTTVIISLCSITLLVLVKEFIEPFYKRQLEKIRMFRHLQIPIPIELIVIICGTVVSHIAELNSKYHVKIVQKVDSGFPSPRAPSIMLLPEVIKDAVVISIVSFAICISLATTYAKRFKYVVDGNQELLAYGLCSVVSSFFSCFPSSASLSRTSVYVKAGGKTQLASLIACFFLLMIILKIGPLFQPLPKACLASIIVVALKNLFLQAKDIWKIGRITKLESIVWILTFLSTVILDIDLGLIIGVAVSLVIVILRQFRPRTTILGQFNRSEVYKNAKRYSNVHELSNIKIFRFESCITYFNADYFRSRLLHTAGIDLTSNCRNDYKNTDTLINKTYRLTNVIVDCSSMNQIDYTGAKIFIQTIKDLNDAEFKVYLCNMRYYIYELLERLKMTETCSVFVTATIHDAVYNIKEKMSENNTQVNIICDRYSFADGISGTSTISSACMIMLLKDIIFCVLFLTVSILNYVYTEEQSGIVNTDVERSVDLVSHLPKHTTTITIENRGSKSIRTYEYYVEPQYANDVAYVGASIKRRDDDERSPLGVKTETSTDKSKGNLYLIDLGNDVQSGKTFTFEVEVVYVHALKPYPTEITQGERQLILYKMNVYYYTKYSTTTQKTIITLPTDRAESYAQLPKPVNKNDQTITYGSYENTPTYSKQEIILHYENNNPFLTISNLNRWIEISHWGNIAVEETIDMYHSGAKLKGSFSRLDFQRRQDSYSAVKTFKTSLPAAARDVYYRDEIGNISTSHVREMSDQVEVEIRPRFPLYGGWKTHYILGYNVPSYQYLFNKGNNYVLKMRLIDHVYDDQLLEQVHIKIVLPEGASNIEFYPPPYDVQRLAHEKHFTYLDTVGRPVVVVRKRNVVFNHIQDFELHYTFEKYLLLREPLLIVGVLFCLFSAVTVLVRLNFSITENEGNESRLRLQAIWDQVIDSNSNRLQLYQKFDDALNMFKTNKDIRVYNDTRKKIENELKLVNQELNAFALKAKSDSIDGSEKMAELQRIDTQIREHQQLLSGHAEKFIGNKQTKQVYMENETNIRSKIRELNARISAIINQY</sequence>
<dbReference type="EMBL" id="CAJOBA010004518">
    <property type="protein sequence ID" value="CAF3715295.1"/>
    <property type="molecule type" value="Genomic_DNA"/>
</dbReference>
<feature type="transmembrane region" description="Helical" evidence="12">
    <location>
        <begin position="258"/>
        <end position="276"/>
    </location>
</feature>
<comment type="subcellular location">
    <subcellularLocation>
        <location evidence="2 12">Endoplasmic reticulum membrane</location>
        <topology evidence="2 12">Single-pass type I membrane protein</topology>
    </subcellularLocation>
    <subcellularLocation>
        <location evidence="3">Membrane</location>
        <topology evidence="3">Multi-pass membrane protein</topology>
    </subcellularLocation>
</comment>
<dbReference type="InterPro" id="IPR002645">
    <property type="entry name" value="STAS_dom"/>
</dbReference>
<dbReference type="EMBL" id="CAJNOQ010000103">
    <property type="protein sequence ID" value="CAF0756722.1"/>
    <property type="molecule type" value="Genomic_DNA"/>
</dbReference>
<feature type="coiled-coil region" evidence="13">
    <location>
        <begin position="1207"/>
        <end position="1234"/>
    </location>
</feature>
<dbReference type="SUPFAM" id="SSF52091">
    <property type="entry name" value="SpoIIaa-like"/>
    <property type="match status" value="1"/>
</dbReference>
<dbReference type="InterPro" id="IPR007676">
    <property type="entry name" value="Ribophorin_I"/>
</dbReference>
<feature type="transmembrane region" description="Helical" evidence="12">
    <location>
        <begin position="413"/>
        <end position="433"/>
    </location>
</feature>
<dbReference type="Gene3D" id="3.30.750.24">
    <property type="entry name" value="STAS domain"/>
    <property type="match status" value="1"/>
</dbReference>
<dbReference type="InterPro" id="IPR001902">
    <property type="entry name" value="SLC26A/SulP_fam"/>
</dbReference>
<dbReference type="Proteomes" id="UP000682733">
    <property type="component" value="Unassembled WGS sequence"/>
</dbReference>
<feature type="transmembrane region" description="Helical" evidence="12">
    <location>
        <begin position="445"/>
        <end position="462"/>
    </location>
</feature>
<feature type="transmembrane region" description="Helical" evidence="12">
    <location>
        <begin position="171"/>
        <end position="190"/>
    </location>
</feature>
<dbReference type="PANTHER" id="PTHR21049:SF0">
    <property type="entry name" value="DOLICHYL-DIPHOSPHOOLIGOSACCHARIDE--PROTEIN GLYCOSYLTRANSFERASE SUBUNIT 1"/>
    <property type="match status" value="1"/>
</dbReference>
<comment type="caution">
    <text evidence="15">The sequence shown here is derived from an EMBL/GenBank/DDBJ whole genome shotgun (WGS) entry which is preliminary data.</text>
</comment>
<dbReference type="EMBL" id="CAJOBC010000103">
    <property type="protein sequence ID" value="CAF3537147.1"/>
    <property type="molecule type" value="Genomic_DNA"/>
</dbReference>
<feature type="transmembrane region" description="Helical" evidence="12">
    <location>
        <begin position="350"/>
        <end position="370"/>
    </location>
</feature>
<dbReference type="Pfam" id="PF04597">
    <property type="entry name" value="Ribophorin_I"/>
    <property type="match status" value="1"/>
</dbReference>
<evidence type="ECO:0000256" key="11">
    <source>
        <dbReference type="ARBA" id="ARBA00023136"/>
    </source>
</evidence>
<dbReference type="GO" id="GO:0055085">
    <property type="term" value="P:transmembrane transport"/>
    <property type="evidence" value="ECO:0007669"/>
    <property type="project" value="InterPro"/>
</dbReference>
<dbReference type="Proteomes" id="UP000677228">
    <property type="component" value="Unassembled WGS sequence"/>
</dbReference>
<feature type="transmembrane region" description="Helical" evidence="12">
    <location>
        <begin position="1138"/>
        <end position="1159"/>
    </location>
</feature>
<organism evidence="15 19">
    <name type="scientific">Didymodactylos carnosus</name>
    <dbReference type="NCBI Taxonomy" id="1234261"/>
    <lineage>
        <taxon>Eukaryota</taxon>
        <taxon>Metazoa</taxon>
        <taxon>Spiralia</taxon>
        <taxon>Gnathifera</taxon>
        <taxon>Rotifera</taxon>
        <taxon>Eurotatoria</taxon>
        <taxon>Bdelloidea</taxon>
        <taxon>Philodinida</taxon>
        <taxon>Philodinidae</taxon>
        <taxon>Didymodactylos</taxon>
    </lineage>
</organism>
<dbReference type="PANTHER" id="PTHR21049">
    <property type="entry name" value="RIBOPHORIN I"/>
    <property type="match status" value="1"/>
</dbReference>
<evidence type="ECO:0000256" key="5">
    <source>
        <dbReference type="ARBA" id="ARBA00008905"/>
    </source>
</evidence>
<evidence type="ECO:0000256" key="12">
    <source>
        <dbReference type="RuleBase" id="RU361143"/>
    </source>
</evidence>
<dbReference type="Pfam" id="PF01740">
    <property type="entry name" value="STAS"/>
    <property type="match status" value="1"/>
</dbReference>
<dbReference type="NCBIfam" id="TIGR00815">
    <property type="entry name" value="sulP"/>
    <property type="match status" value="1"/>
</dbReference>
<dbReference type="UniPathway" id="UPA00378"/>
<accession>A0A813PRM7</accession>
<name>A0A813PRM7_9BILA</name>